<proteinExistence type="predicted"/>
<evidence type="ECO:0008006" key="4">
    <source>
        <dbReference type="Google" id="ProtNLM"/>
    </source>
</evidence>
<protein>
    <recommendedName>
        <fullName evidence="4">Wax synthase domain-containing protein</fullName>
    </recommendedName>
</protein>
<keyword evidence="1" id="KW-1133">Transmembrane helix</keyword>
<accession>A0A1V6NWH6</accession>
<evidence type="ECO:0000313" key="2">
    <source>
        <dbReference type="EMBL" id="OQD69098.1"/>
    </source>
</evidence>
<comment type="caution">
    <text evidence="2">The sequence shown here is derived from an EMBL/GenBank/DDBJ whole genome shotgun (WGS) entry which is preliminary data.</text>
</comment>
<reference evidence="3" key="1">
    <citation type="journal article" date="2017" name="Nat. Microbiol.">
        <title>Global analysis of biosynthetic gene clusters reveals vast potential of secondary metabolite production in Penicillium species.</title>
        <authorList>
            <person name="Nielsen J.C."/>
            <person name="Grijseels S."/>
            <person name="Prigent S."/>
            <person name="Ji B."/>
            <person name="Dainat J."/>
            <person name="Nielsen K.F."/>
            <person name="Frisvad J.C."/>
            <person name="Workman M."/>
            <person name="Nielsen J."/>
        </authorList>
    </citation>
    <scope>NUCLEOTIDE SEQUENCE [LARGE SCALE GENOMIC DNA]</scope>
    <source>
        <strain evidence="3">IBT 4502</strain>
    </source>
</reference>
<dbReference type="Proteomes" id="UP000191408">
    <property type="component" value="Unassembled WGS sequence"/>
</dbReference>
<evidence type="ECO:0000313" key="3">
    <source>
        <dbReference type="Proteomes" id="UP000191408"/>
    </source>
</evidence>
<gene>
    <name evidence="2" type="ORF">PENPOL_c002G09760</name>
</gene>
<sequence length="231" mass="26485">MANRYERAVGTLRLHLDPACSSRPLLGPTESATDWDSMALDIQDLERSTASHELRNPTAIQALHLVPQSSKIHILPTRQDFAPSRQVFLRRLLPLLNNHTPVTLREIQIRFFLSIYWIWIAYLMLDLCNALLSIFFSVILRLDTPNPQRMATPFRQPSPSIQHPPLLDEVLAPPHSLLLRFFWRTSYPPSGWHDPRIPKREGLRRVLDVLAFGAVLCGCRLAGWRAMSSVR</sequence>
<keyword evidence="3" id="KW-1185">Reference proteome</keyword>
<dbReference type="OrthoDB" id="1077582at2759"/>
<keyword evidence="1" id="KW-0812">Transmembrane</keyword>
<name>A0A1V6NWH6_PENPO</name>
<organism evidence="2 3">
    <name type="scientific">Penicillium polonicum</name>
    <dbReference type="NCBI Taxonomy" id="60169"/>
    <lineage>
        <taxon>Eukaryota</taxon>
        <taxon>Fungi</taxon>
        <taxon>Dikarya</taxon>
        <taxon>Ascomycota</taxon>
        <taxon>Pezizomycotina</taxon>
        <taxon>Eurotiomycetes</taxon>
        <taxon>Eurotiomycetidae</taxon>
        <taxon>Eurotiales</taxon>
        <taxon>Aspergillaceae</taxon>
        <taxon>Penicillium</taxon>
    </lineage>
</organism>
<evidence type="ECO:0000256" key="1">
    <source>
        <dbReference type="SAM" id="Phobius"/>
    </source>
</evidence>
<dbReference type="STRING" id="60169.A0A1V6NWH6"/>
<dbReference type="EMBL" id="MDYM01000002">
    <property type="protein sequence ID" value="OQD69098.1"/>
    <property type="molecule type" value="Genomic_DNA"/>
</dbReference>
<dbReference type="AlphaFoldDB" id="A0A1V6NWH6"/>
<keyword evidence="1" id="KW-0472">Membrane</keyword>
<feature type="transmembrane region" description="Helical" evidence="1">
    <location>
        <begin position="116"/>
        <end position="140"/>
    </location>
</feature>